<name>A0AAN9INA8_CROPI</name>
<reference evidence="2 3" key="1">
    <citation type="submission" date="2024-01" db="EMBL/GenBank/DDBJ databases">
        <title>The genomes of 5 underutilized Papilionoideae crops provide insights into root nodulation and disease resistanc.</title>
        <authorList>
            <person name="Yuan L."/>
        </authorList>
    </citation>
    <scope>NUCLEOTIDE SEQUENCE [LARGE SCALE GENOMIC DNA]</scope>
    <source>
        <strain evidence="2">ZHUSHIDOU_FW_LH</strain>
        <tissue evidence="2">Leaf</tissue>
    </source>
</reference>
<comment type="caution">
    <text evidence="2">The sequence shown here is derived from an EMBL/GenBank/DDBJ whole genome shotgun (WGS) entry which is preliminary data.</text>
</comment>
<evidence type="ECO:0000256" key="1">
    <source>
        <dbReference type="SAM" id="SignalP"/>
    </source>
</evidence>
<accession>A0AAN9INA8</accession>
<dbReference type="AlphaFoldDB" id="A0AAN9INA8"/>
<evidence type="ECO:0000313" key="3">
    <source>
        <dbReference type="Proteomes" id="UP001372338"/>
    </source>
</evidence>
<keyword evidence="1" id="KW-0732">Signal</keyword>
<sequence length="171" mass="18888">MAHQNPLLVALILLTSLLLCVTSQTNEQAAQDAIDITIAEVSRAKDFIGLIPNLRSIRNVRGVPSNKVVQCVGDISDGISNVLSELNKLRQLCSGSSSTFYGGTRYLESTVDSVVSFKHECHHALVDEDVDSTIRVMVLRKLDDIVLLTNDVIFRVSRLHFDDDAKVTEKH</sequence>
<dbReference type="EMBL" id="JAYWIO010000002">
    <property type="protein sequence ID" value="KAK7283154.1"/>
    <property type="molecule type" value="Genomic_DNA"/>
</dbReference>
<feature type="signal peptide" evidence="1">
    <location>
        <begin position="1"/>
        <end position="23"/>
    </location>
</feature>
<gene>
    <name evidence="2" type="ORF">RIF29_12482</name>
</gene>
<proteinExistence type="predicted"/>
<keyword evidence="3" id="KW-1185">Reference proteome</keyword>
<protein>
    <recommendedName>
        <fullName evidence="4">Pectinesterase inhibitor domain-containing protein</fullName>
    </recommendedName>
</protein>
<dbReference type="Proteomes" id="UP001372338">
    <property type="component" value="Unassembled WGS sequence"/>
</dbReference>
<evidence type="ECO:0008006" key="4">
    <source>
        <dbReference type="Google" id="ProtNLM"/>
    </source>
</evidence>
<organism evidence="2 3">
    <name type="scientific">Crotalaria pallida</name>
    <name type="common">Smooth rattlebox</name>
    <name type="synonym">Crotalaria striata</name>
    <dbReference type="NCBI Taxonomy" id="3830"/>
    <lineage>
        <taxon>Eukaryota</taxon>
        <taxon>Viridiplantae</taxon>
        <taxon>Streptophyta</taxon>
        <taxon>Embryophyta</taxon>
        <taxon>Tracheophyta</taxon>
        <taxon>Spermatophyta</taxon>
        <taxon>Magnoliopsida</taxon>
        <taxon>eudicotyledons</taxon>
        <taxon>Gunneridae</taxon>
        <taxon>Pentapetalae</taxon>
        <taxon>rosids</taxon>
        <taxon>fabids</taxon>
        <taxon>Fabales</taxon>
        <taxon>Fabaceae</taxon>
        <taxon>Papilionoideae</taxon>
        <taxon>50 kb inversion clade</taxon>
        <taxon>genistoids sensu lato</taxon>
        <taxon>core genistoids</taxon>
        <taxon>Crotalarieae</taxon>
        <taxon>Crotalaria</taxon>
    </lineage>
</organism>
<feature type="chain" id="PRO_5042996582" description="Pectinesterase inhibitor domain-containing protein" evidence="1">
    <location>
        <begin position="24"/>
        <end position="171"/>
    </location>
</feature>
<evidence type="ECO:0000313" key="2">
    <source>
        <dbReference type="EMBL" id="KAK7283154.1"/>
    </source>
</evidence>